<evidence type="ECO:0000313" key="3">
    <source>
        <dbReference type="Proteomes" id="UP000036403"/>
    </source>
</evidence>
<proteinExistence type="predicted"/>
<dbReference type="PaxDb" id="67767-A0A0J7KKT2"/>
<feature type="chain" id="PRO_5005290368" evidence="1">
    <location>
        <begin position="23"/>
        <end position="243"/>
    </location>
</feature>
<dbReference type="EMBL" id="LBMM01006137">
    <property type="protein sequence ID" value="KMQ90887.1"/>
    <property type="molecule type" value="Genomic_DNA"/>
</dbReference>
<organism evidence="2 3">
    <name type="scientific">Lasius niger</name>
    <name type="common">Black garden ant</name>
    <dbReference type="NCBI Taxonomy" id="67767"/>
    <lineage>
        <taxon>Eukaryota</taxon>
        <taxon>Metazoa</taxon>
        <taxon>Ecdysozoa</taxon>
        <taxon>Arthropoda</taxon>
        <taxon>Hexapoda</taxon>
        <taxon>Insecta</taxon>
        <taxon>Pterygota</taxon>
        <taxon>Neoptera</taxon>
        <taxon>Endopterygota</taxon>
        <taxon>Hymenoptera</taxon>
        <taxon>Apocrita</taxon>
        <taxon>Aculeata</taxon>
        <taxon>Formicoidea</taxon>
        <taxon>Formicidae</taxon>
        <taxon>Formicinae</taxon>
        <taxon>Lasius</taxon>
        <taxon>Lasius</taxon>
    </lineage>
</organism>
<protein>
    <submittedName>
        <fullName evidence="2">At-rich interactive domain-containing protein 4b-like isoform x1 protein</fullName>
    </submittedName>
</protein>
<reference evidence="2 3" key="1">
    <citation type="submission" date="2015-04" db="EMBL/GenBank/DDBJ databases">
        <title>Lasius niger genome sequencing.</title>
        <authorList>
            <person name="Konorov E.A."/>
            <person name="Nikitin M.A."/>
            <person name="Kirill M.V."/>
            <person name="Chang P."/>
        </authorList>
    </citation>
    <scope>NUCLEOTIDE SEQUENCE [LARGE SCALE GENOMIC DNA]</scope>
    <source>
        <tissue evidence="2">Whole</tissue>
    </source>
</reference>
<dbReference type="AlphaFoldDB" id="A0A0J7KKT2"/>
<feature type="signal peptide" evidence="1">
    <location>
        <begin position="1"/>
        <end position="22"/>
    </location>
</feature>
<evidence type="ECO:0000256" key="1">
    <source>
        <dbReference type="SAM" id="SignalP"/>
    </source>
</evidence>
<name>A0A0J7KKT2_LASNI</name>
<sequence>MLGLMLLLLRALPPLFFVCVEASLNARWSFDVREALFMDERFRGEMSGGICHNIGGVRERSLKSGIAGRSVVLETGRMSPLESRSSLGGVASGRLVQESGRLAPVTRRLALTSWRLAPEVRWLAPVERRLAPVERRLALLFRRLAPVEKRLAPVSGRLAPVERRLAPEVVRSSVAIWLVPDGGGDWASILRRFAVSRWSGVGRVLRLAIITPSSGGMSWRLLTTRRGVVLLRLLRSATTGDWR</sequence>
<dbReference type="Proteomes" id="UP000036403">
    <property type="component" value="Unassembled WGS sequence"/>
</dbReference>
<keyword evidence="1" id="KW-0732">Signal</keyword>
<accession>A0A0J7KKT2</accession>
<gene>
    <name evidence="2" type="ORF">RF55_9306</name>
</gene>
<evidence type="ECO:0000313" key="2">
    <source>
        <dbReference type="EMBL" id="KMQ90887.1"/>
    </source>
</evidence>
<keyword evidence="3" id="KW-1185">Reference proteome</keyword>
<comment type="caution">
    <text evidence="2">The sequence shown here is derived from an EMBL/GenBank/DDBJ whole genome shotgun (WGS) entry which is preliminary data.</text>
</comment>